<dbReference type="Pfam" id="PF00406">
    <property type="entry name" value="ADK"/>
    <property type="match status" value="1"/>
</dbReference>
<keyword evidence="3" id="KW-0547">Nucleotide-binding</keyword>
<organism evidence="7 8">
    <name type="scientific">Triparma laevis f. longispina</name>
    <dbReference type="NCBI Taxonomy" id="1714387"/>
    <lineage>
        <taxon>Eukaryota</taxon>
        <taxon>Sar</taxon>
        <taxon>Stramenopiles</taxon>
        <taxon>Ochrophyta</taxon>
        <taxon>Bolidophyceae</taxon>
        <taxon>Parmales</taxon>
        <taxon>Triparmaceae</taxon>
        <taxon>Triparma</taxon>
    </lineage>
</organism>
<feature type="signal peptide" evidence="6">
    <location>
        <begin position="1"/>
        <end position="23"/>
    </location>
</feature>
<evidence type="ECO:0000256" key="2">
    <source>
        <dbReference type="ARBA" id="ARBA00022679"/>
    </source>
</evidence>
<evidence type="ECO:0000256" key="4">
    <source>
        <dbReference type="ARBA" id="ARBA00022777"/>
    </source>
</evidence>
<evidence type="ECO:0000256" key="6">
    <source>
        <dbReference type="SAM" id="SignalP"/>
    </source>
</evidence>
<dbReference type="NCBIfam" id="TIGR01351">
    <property type="entry name" value="adk"/>
    <property type="match status" value="1"/>
</dbReference>
<keyword evidence="8" id="KW-1185">Reference proteome</keyword>
<gene>
    <name evidence="7" type="ORF">TrLO_g10774</name>
</gene>
<protein>
    <recommendedName>
        <fullName evidence="9">Adenylate kinase</fullName>
    </recommendedName>
</protein>
<evidence type="ECO:0000313" key="7">
    <source>
        <dbReference type="EMBL" id="GMI16516.1"/>
    </source>
</evidence>
<evidence type="ECO:0000256" key="3">
    <source>
        <dbReference type="ARBA" id="ARBA00022741"/>
    </source>
</evidence>
<evidence type="ECO:0000313" key="8">
    <source>
        <dbReference type="Proteomes" id="UP001165122"/>
    </source>
</evidence>
<dbReference type="InterPro" id="IPR027417">
    <property type="entry name" value="P-loop_NTPase"/>
</dbReference>
<comment type="similarity">
    <text evidence="1 5">Belongs to the adenylate kinase family.</text>
</comment>
<reference evidence="8" key="1">
    <citation type="journal article" date="2023" name="Commun. Biol.">
        <title>Genome analysis of Parmales, the sister group of diatoms, reveals the evolutionary specialization of diatoms from phago-mixotrophs to photoautotrophs.</title>
        <authorList>
            <person name="Ban H."/>
            <person name="Sato S."/>
            <person name="Yoshikawa S."/>
            <person name="Yamada K."/>
            <person name="Nakamura Y."/>
            <person name="Ichinomiya M."/>
            <person name="Sato N."/>
            <person name="Blanc-Mathieu R."/>
            <person name="Endo H."/>
            <person name="Kuwata A."/>
            <person name="Ogata H."/>
        </authorList>
    </citation>
    <scope>NUCLEOTIDE SEQUENCE [LARGE SCALE GENOMIC DNA]</scope>
    <source>
        <strain evidence="8">NIES 3700</strain>
    </source>
</reference>
<accession>A0A9W7FR20</accession>
<dbReference type="NCBIfam" id="NF001381">
    <property type="entry name" value="PRK00279.1-3"/>
    <property type="match status" value="1"/>
</dbReference>
<keyword evidence="4 5" id="KW-0418">Kinase</keyword>
<dbReference type="AlphaFoldDB" id="A0A9W7FR20"/>
<dbReference type="SUPFAM" id="SSF52540">
    <property type="entry name" value="P-loop containing nucleoside triphosphate hydrolases"/>
    <property type="match status" value="1"/>
</dbReference>
<dbReference type="OrthoDB" id="439792at2759"/>
<dbReference type="InterPro" id="IPR036193">
    <property type="entry name" value="ADK_active_lid_dom_sf"/>
</dbReference>
<evidence type="ECO:0000256" key="5">
    <source>
        <dbReference type="RuleBase" id="RU003330"/>
    </source>
</evidence>
<dbReference type="InterPro" id="IPR033690">
    <property type="entry name" value="Adenylat_kinase_CS"/>
</dbReference>
<feature type="chain" id="PRO_5040888967" description="Adenylate kinase" evidence="6">
    <location>
        <begin position="24"/>
        <end position="249"/>
    </location>
</feature>
<dbReference type="Gene3D" id="3.40.50.300">
    <property type="entry name" value="P-loop containing nucleotide triphosphate hydrolases"/>
    <property type="match status" value="1"/>
</dbReference>
<sequence>MSRSLLSLLPVLLLLLLLPPIGAFTSPTPNLRSSTSLRSKPLKLIITGAPASGKGTQCENLKVKYDLKHLSTGDMLREAVANGTPTGIKAKEYMDSGKLVPDTVVCGIISDSLSSCATGFLLDGFPRTSSQAETLNSLMHDNGLGSIDCVIYLDVNEESLVERVTGRRIDPETGNSYHVKFKPCTDPEVTQRLIQRSDDTEEKVKVRLQEFRANVDAVNGAYGDKVKTVDGNKSVEEVWEQIREIVDKV</sequence>
<dbReference type="PROSITE" id="PS00113">
    <property type="entry name" value="ADENYLATE_KINASE"/>
    <property type="match status" value="1"/>
</dbReference>
<dbReference type="InterPro" id="IPR006259">
    <property type="entry name" value="Adenyl_kin_sub"/>
</dbReference>
<dbReference type="HAMAP" id="MF_00235">
    <property type="entry name" value="Adenylate_kinase_Adk"/>
    <property type="match status" value="1"/>
</dbReference>
<proteinExistence type="inferred from homology"/>
<dbReference type="GO" id="GO:0004017">
    <property type="term" value="F:AMP kinase activity"/>
    <property type="evidence" value="ECO:0007669"/>
    <property type="project" value="InterPro"/>
</dbReference>
<comment type="caution">
    <text evidence="7">The sequence shown here is derived from an EMBL/GenBank/DDBJ whole genome shotgun (WGS) entry which is preliminary data.</text>
</comment>
<dbReference type="Proteomes" id="UP001165122">
    <property type="component" value="Unassembled WGS sequence"/>
</dbReference>
<dbReference type="InterPro" id="IPR000850">
    <property type="entry name" value="Adenylat/UMP-CMP_kin"/>
</dbReference>
<dbReference type="FunFam" id="3.40.50.300:FF:000106">
    <property type="entry name" value="Adenylate kinase mitochondrial"/>
    <property type="match status" value="1"/>
</dbReference>
<dbReference type="EMBL" id="BRXW01000254">
    <property type="protein sequence ID" value="GMI16516.1"/>
    <property type="molecule type" value="Genomic_DNA"/>
</dbReference>
<dbReference type="GO" id="GO:0005524">
    <property type="term" value="F:ATP binding"/>
    <property type="evidence" value="ECO:0007669"/>
    <property type="project" value="InterPro"/>
</dbReference>
<evidence type="ECO:0000256" key="1">
    <source>
        <dbReference type="ARBA" id="ARBA00007220"/>
    </source>
</evidence>
<dbReference type="CDD" id="cd01428">
    <property type="entry name" value="ADK"/>
    <property type="match status" value="1"/>
</dbReference>
<dbReference type="PRINTS" id="PR00094">
    <property type="entry name" value="ADENYLTKNASE"/>
</dbReference>
<name>A0A9W7FR20_9STRA</name>
<evidence type="ECO:0008006" key="9">
    <source>
        <dbReference type="Google" id="ProtNLM"/>
    </source>
</evidence>
<keyword evidence="2 5" id="KW-0808">Transferase</keyword>
<dbReference type="PANTHER" id="PTHR23359">
    <property type="entry name" value="NUCLEOTIDE KINASE"/>
    <property type="match status" value="1"/>
</dbReference>
<keyword evidence="6" id="KW-0732">Signal</keyword>
<dbReference type="SUPFAM" id="SSF57774">
    <property type="entry name" value="Microbial and mitochondrial ADK, insert 'zinc finger' domain"/>
    <property type="match status" value="1"/>
</dbReference>